<dbReference type="CDD" id="cd17321">
    <property type="entry name" value="MFS_MMR_MDR_like"/>
    <property type="match status" value="1"/>
</dbReference>
<protein>
    <submittedName>
        <fullName evidence="11">MFS transporter</fullName>
    </submittedName>
</protein>
<feature type="transmembrane region" description="Helical" evidence="9">
    <location>
        <begin position="354"/>
        <end position="377"/>
    </location>
</feature>
<feature type="transmembrane region" description="Helical" evidence="9">
    <location>
        <begin position="322"/>
        <end position="342"/>
    </location>
</feature>
<dbReference type="InterPro" id="IPR011701">
    <property type="entry name" value="MFS"/>
</dbReference>
<evidence type="ECO:0000256" key="7">
    <source>
        <dbReference type="ARBA" id="ARBA00023251"/>
    </source>
</evidence>
<keyword evidence="2" id="KW-0813">Transport</keyword>
<evidence type="ECO:0000313" key="11">
    <source>
        <dbReference type="EMBL" id="MEV4922943.1"/>
    </source>
</evidence>
<feature type="transmembrane region" description="Helical" evidence="9">
    <location>
        <begin position="383"/>
        <end position="408"/>
    </location>
</feature>
<dbReference type="Gene3D" id="1.20.1720.10">
    <property type="entry name" value="Multidrug resistance protein D"/>
    <property type="match status" value="1"/>
</dbReference>
<evidence type="ECO:0000256" key="3">
    <source>
        <dbReference type="ARBA" id="ARBA00022475"/>
    </source>
</evidence>
<dbReference type="RefSeq" id="WP_366087383.1">
    <property type="nucleotide sequence ID" value="NZ_JBFASG010000006.1"/>
</dbReference>
<evidence type="ECO:0000256" key="6">
    <source>
        <dbReference type="ARBA" id="ARBA00023136"/>
    </source>
</evidence>
<dbReference type="PRINTS" id="PR01036">
    <property type="entry name" value="TCRTETB"/>
</dbReference>
<feature type="transmembrane region" description="Helical" evidence="9">
    <location>
        <begin position="64"/>
        <end position="89"/>
    </location>
</feature>
<feature type="transmembrane region" description="Helical" evidence="9">
    <location>
        <begin position="446"/>
        <end position="465"/>
    </location>
</feature>
<dbReference type="SUPFAM" id="SSF103473">
    <property type="entry name" value="MFS general substrate transporter"/>
    <property type="match status" value="1"/>
</dbReference>
<dbReference type="PANTHER" id="PTHR42718">
    <property type="entry name" value="MAJOR FACILITATOR SUPERFAMILY MULTIDRUG TRANSPORTER MFSC"/>
    <property type="match status" value="1"/>
</dbReference>
<dbReference type="PROSITE" id="PS50850">
    <property type="entry name" value="MFS"/>
    <property type="match status" value="1"/>
</dbReference>
<gene>
    <name evidence="11" type="ORF">AB0L03_08850</name>
</gene>
<evidence type="ECO:0000313" key="12">
    <source>
        <dbReference type="Proteomes" id="UP001552479"/>
    </source>
</evidence>
<evidence type="ECO:0000256" key="5">
    <source>
        <dbReference type="ARBA" id="ARBA00022989"/>
    </source>
</evidence>
<name>A0ABV3IR20_9ACTN</name>
<keyword evidence="6 9" id="KW-0472">Membrane</keyword>
<keyword evidence="12" id="KW-1185">Reference proteome</keyword>
<feature type="transmembrane region" description="Helical" evidence="9">
    <location>
        <begin position="101"/>
        <end position="120"/>
    </location>
</feature>
<organism evidence="11 12">
    <name type="scientific">Streptomyces roseoverticillatus</name>
    <dbReference type="NCBI Taxonomy" id="66429"/>
    <lineage>
        <taxon>Bacteria</taxon>
        <taxon>Bacillati</taxon>
        <taxon>Actinomycetota</taxon>
        <taxon>Actinomycetes</taxon>
        <taxon>Kitasatosporales</taxon>
        <taxon>Streptomycetaceae</taxon>
        <taxon>Streptomyces</taxon>
    </lineage>
</organism>
<evidence type="ECO:0000256" key="9">
    <source>
        <dbReference type="SAM" id="Phobius"/>
    </source>
</evidence>
<dbReference type="Pfam" id="PF07690">
    <property type="entry name" value="MFS_1"/>
    <property type="match status" value="1"/>
</dbReference>
<dbReference type="EMBL" id="JBFASG010000006">
    <property type="protein sequence ID" value="MEV4922943.1"/>
    <property type="molecule type" value="Genomic_DNA"/>
</dbReference>
<feature type="transmembrane region" description="Helical" evidence="9">
    <location>
        <begin position="248"/>
        <end position="269"/>
    </location>
</feature>
<feature type="transmembrane region" description="Helical" evidence="9">
    <location>
        <begin position="189"/>
        <end position="209"/>
    </location>
</feature>
<evidence type="ECO:0000256" key="2">
    <source>
        <dbReference type="ARBA" id="ARBA00022448"/>
    </source>
</evidence>
<evidence type="ECO:0000259" key="10">
    <source>
        <dbReference type="PROSITE" id="PS50850"/>
    </source>
</evidence>
<dbReference type="Proteomes" id="UP001552479">
    <property type="component" value="Unassembled WGS sequence"/>
</dbReference>
<dbReference type="InterPro" id="IPR020846">
    <property type="entry name" value="MFS_dom"/>
</dbReference>
<reference evidence="11 12" key="1">
    <citation type="submission" date="2024-06" db="EMBL/GenBank/DDBJ databases">
        <title>The Natural Products Discovery Center: Release of the First 8490 Sequenced Strains for Exploring Actinobacteria Biosynthetic Diversity.</title>
        <authorList>
            <person name="Kalkreuter E."/>
            <person name="Kautsar S.A."/>
            <person name="Yang D."/>
            <person name="Bader C.D."/>
            <person name="Teijaro C.N."/>
            <person name="Fluegel L."/>
            <person name="Davis C.M."/>
            <person name="Simpson J.R."/>
            <person name="Lauterbach L."/>
            <person name="Steele A.D."/>
            <person name="Gui C."/>
            <person name="Meng S."/>
            <person name="Li G."/>
            <person name="Viehrig K."/>
            <person name="Ye F."/>
            <person name="Su P."/>
            <person name="Kiefer A.F."/>
            <person name="Nichols A."/>
            <person name="Cepeda A.J."/>
            <person name="Yan W."/>
            <person name="Fan B."/>
            <person name="Jiang Y."/>
            <person name="Adhikari A."/>
            <person name="Zheng C.-J."/>
            <person name="Schuster L."/>
            <person name="Cowan T.M."/>
            <person name="Smanski M.J."/>
            <person name="Chevrette M.G."/>
            <person name="De Carvalho L.P.S."/>
            <person name="Shen B."/>
        </authorList>
    </citation>
    <scope>NUCLEOTIDE SEQUENCE [LARGE SCALE GENOMIC DNA]</scope>
    <source>
        <strain evidence="11 12">NPDC053791</strain>
    </source>
</reference>
<feature type="transmembrane region" description="Helical" evidence="9">
    <location>
        <begin position="34"/>
        <end position="58"/>
    </location>
</feature>
<keyword evidence="5 9" id="KW-1133">Transmembrane helix</keyword>
<keyword evidence="3" id="KW-1003">Cell membrane</keyword>
<proteinExistence type="predicted"/>
<keyword evidence="4 9" id="KW-0812">Transmembrane</keyword>
<dbReference type="Gene3D" id="1.20.1250.20">
    <property type="entry name" value="MFS general substrate transporter like domains"/>
    <property type="match status" value="1"/>
</dbReference>
<feature type="region of interest" description="Disordered" evidence="8">
    <location>
        <begin position="467"/>
        <end position="487"/>
    </location>
</feature>
<keyword evidence="7" id="KW-0046">Antibiotic resistance</keyword>
<feature type="domain" description="Major facilitator superfamily (MFS) profile" evidence="10">
    <location>
        <begin position="35"/>
        <end position="471"/>
    </location>
</feature>
<dbReference type="PANTHER" id="PTHR42718:SF46">
    <property type="entry name" value="BLR6921 PROTEIN"/>
    <property type="match status" value="1"/>
</dbReference>
<evidence type="ECO:0000256" key="4">
    <source>
        <dbReference type="ARBA" id="ARBA00022692"/>
    </source>
</evidence>
<feature type="transmembrane region" description="Helical" evidence="9">
    <location>
        <begin position="289"/>
        <end position="310"/>
    </location>
</feature>
<evidence type="ECO:0000256" key="1">
    <source>
        <dbReference type="ARBA" id="ARBA00004651"/>
    </source>
</evidence>
<sequence length="487" mass="49047">MPPHPRRHRPWTAALVEERPRPERIRTRAGGWRLAVATVCFGAFMGQLDASIVTLAYGGLRSEFHASLAAVEWVSLAYLLTLVALLVPVGRLSDAHGRKLFYLYGFLVFTLASAACALAPSLGVLVGFRVLQAAGAAMMQANSVALVTTSAPRGKMRAALGVQAAAQALGLALGPTVGGALVAGLGWRWVFAVNVPVGVAALVAGQYLLPRTRTRSPVAGADRLGPVLLAVSTTSLLLGLSMLSGLSVPVWAVAVLFALAAAAAAGFALRERRAARPLVDPALLRRRAVATGLAGALGAYLVLFGPLVLVPVVLTGAGSSELHAGLVLTALPAGFALAATCADRVLPVALGDRARCLLGAAVAAGALAAMLALPLTAAPLVPLLALLGLGLGTFTPANNALVMGAVPASASGTGGGLVNMVRGLGTALGIALVTLALHLSGEAGPHRAVAVLLGVALLVVAAAALGPPTRRNSSRTSPGRPARGAGR</sequence>
<comment type="subcellular location">
    <subcellularLocation>
        <location evidence="1">Cell membrane</location>
        <topology evidence="1">Multi-pass membrane protein</topology>
    </subcellularLocation>
</comment>
<feature type="transmembrane region" description="Helical" evidence="9">
    <location>
        <begin position="420"/>
        <end position="440"/>
    </location>
</feature>
<evidence type="ECO:0000256" key="8">
    <source>
        <dbReference type="SAM" id="MobiDB-lite"/>
    </source>
</evidence>
<comment type="caution">
    <text evidence="11">The sequence shown here is derived from an EMBL/GenBank/DDBJ whole genome shotgun (WGS) entry which is preliminary data.</text>
</comment>
<feature type="transmembrane region" description="Helical" evidence="9">
    <location>
        <begin position="221"/>
        <end position="242"/>
    </location>
</feature>
<dbReference type="InterPro" id="IPR036259">
    <property type="entry name" value="MFS_trans_sf"/>
</dbReference>
<accession>A0ABV3IR20</accession>